<dbReference type="Gene3D" id="3.40.50.300">
    <property type="entry name" value="P-loop containing nucleotide triphosphate hydrolases"/>
    <property type="match status" value="1"/>
</dbReference>
<evidence type="ECO:0000256" key="4">
    <source>
        <dbReference type="ARBA" id="ARBA00022741"/>
    </source>
</evidence>
<reference evidence="10" key="1">
    <citation type="submission" date="2020-05" db="EMBL/GenBank/DDBJ databases">
        <authorList>
            <person name="Chiriac C."/>
            <person name="Salcher M."/>
            <person name="Ghai R."/>
            <person name="Kavagutti S V."/>
        </authorList>
    </citation>
    <scope>NUCLEOTIDE SEQUENCE</scope>
</reference>
<evidence type="ECO:0000259" key="9">
    <source>
        <dbReference type="PROSITE" id="PS50893"/>
    </source>
</evidence>
<keyword evidence="7" id="KW-0406">Ion transport</keyword>
<evidence type="ECO:0000256" key="7">
    <source>
        <dbReference type="ARBA" id="ARBA00023065"/>
    </source>
</evidence>
<evidence type="ECO:0000256" key="5">
    <source>
        <dbReference type="ARBA" id="ARBA00022840"/>
    </source>
</evidence>
<dbReference type="InterPro" id="IPR003439">
    <property type="entry name" value="ABC_transporter-like_ATP-bd"/>
</dbReference>
<proteinExistence type="predicted"/>
<organism evidence="10">
    <name type="scientific">freshwater metagenome</name>
    <dbReference type="NCBI Taxonomy" id="449393"/>
    <lineage>
        <taxon>unclassified sequences</taxon>
        <taxon>metagenomes</taxon>
        <taxon>ecological metagenomes</taxon>
    </lineage>
</organism>
<dbReference type="PROSITE" id="PS50893">
    <property type="entry name" value="ABC_TRANSPORTER_2"/>
    <property type="match status" value="1"/>
</dbReference>
<evidence type="ECO:0000256" key="2">
    <source>
        <dbReference type="ARBA" id="ARBA00022475"/>
    </source>
</evidence>
<dbReference type="Pfam" id="PF00005">
    <property type="entry name" value="ABC_tran"/>
    <property type="match status" value="1"/>
</dbReference>
<dbReference type="InterPro" id="IPR017871">
    <property type="entry name" value="ABC_transporter-like_CS"/>
</dbReference>
<evidence type="ECO:0000256" key="6">
    <source>
        <dbReference type="ARBA" id="ARBA00023004"/>
    </source>
</evidence>
<gene>
    <name evidence="10" type="ORF">UFOPK3001_01749</name>
</gene>
<dbReference type="GO" id="GO:0015408">
    <property type="term" value="F:ABC-type ferric iron transporter activity"/>
    <property type="evidence" value="ECO:0007669"/>
    <property type="project" value="InterPro"/>
</dbReference>
<evidence type="ECO:0000256" key="1">
    <source>
        <dbReference type="ARBA" id="ARBA00022448"/>
    </source>
</evidence>
<keyword evidence="5" id="KW-0067">ATP-binding</keyword>
<dbReference type="SUPFAM" id="SSF52540">
    <property type="entry name" value="P-loop containing nucleoside triphosphate hydrolases"/>
    <property type="match status" value="1"/>
</dbReference>
<keyword evidence="4" id="KW-0547">Nucleotide-binding</keyword>
<keyword evidence="6" id="KW-0408">Iron</keyword>
<dbReference type="InterPro" id="IPR050093">
    <property type="entry name" value="ABC_SmlMolc_Importer"/>
</dbReference>
<dbReference type="GO" id="GO:0016887">
    <property type="term" value="F:ATP hydrolysis activity"/>
    <property type="evidence" value="ECO:0007669"/>
    <property type="project" value="InterPro"/>
</dbReference>
<evidence type="ECO:0000256" key="8">
    <source>
        <dbReference type="ARBA" id="ARBA00023136"/>
    </source>
</evidence>
<keyword evidence="1" id="KW-0813">Transport</keyword>
<evidence type="ECO:0000313" key="10">
    <source>
        <dbReference type="EMBL" id="CAB4813799.1"/>
    </source>
</evidence>
<dbReference type="PANTHER" id="PTHR42781">
    <property type="entry name" value="SPERMIDINE/PUTRESCINE IMPORT ATP-BINDING PROTEIN POTA"/>
    <property type="match status" value="1"/>
</dbReference>
<dbReference type="CDD" id="cd03259">
    <property type="entry name" value="ABC_Carb_Solutes_like"/>
    <property type="match status" value="1"/>
</dbReference>
<feature type="domain" description="ABC transporter" evidence="9">
    <location>
        <begin position="2"/>
        <end position="213"/>
    </location>
</feature>
<name>A0A6J6YXE9_9ZZZZ</name>
<dbReference type="InterPro" id="IPR015853">
    <property type="entry name" value="ABC_transpr_FbpC"/>
</dbReference>
<dbReference type="GO" id="GO:0005524">
    <property type="term" value="F:ATP binding"/>
    <property type="evidence" value="ECO:0007669"/>
    <property type="project" value="UniProtKB-KW"/>
</dbReference>
<evidence type="ECO:0000256" key="3">
    <source>
        <dbReference type="ARBA" id="ARBA00022496"/>
    </source>
</evidence>
<dbReference type="GO" id="GO:0016020">
    <property type="term" value="C:membrane"/>
    <property type="evidence" value="ECO:0007669"/>
    <property type="project" value="InterPro"/>
</dbReference>
<dbReference type="InterPro" id="IPR027417">
    <property type="entry name" value="P-loop_NTPase"/>
</dbReference>
<dbReference type="InterPro" id="IPR003593">
    <property type="entry name" value="AAA+_ATPase"/>
</dbReference>
<accession>A0A6J6YXE9</accession>
<sequence length="213" mass="22698">MLHVVDVCVSFDGRTVLDHVSLHVGGNEVVALLGPSGSGKSTLLRVVAGLQDVSSGVVRWDGTDITQEPTHRRRFGFVFQDEQLFPHRDVAANIGFGLRMAGTDRASVAARVGELLALVGLPGFGERDVTTLSGGEAKRVALARALAPRPRLMLLDEPLTGLDAALHDRLADDLRDLLWQAGLPAILVTHDPVEAARIADRVVHLGDLGSGSR</sequence>
<dbReference type="PROSITE" id="PS00211">
    <property type="entry name" value="ABC_TRANSPORTER_1"/>
    <property type="match status" value="1"/>
</dbReference>
<keyword evidence="8" id="KW-0472">Membrane</keyword>
<dbReference type="SMART" id="SM00382">
    <property type="entry name" value="AAA"/>
    <property type="match status" value="1"/>
</dbReference>
<dbReference type="PANTHER" id="PTHR42781:SF4">
    <property type="entry name" value="SPERMIDINE_PUTRESCINE IMPORT ATP-BINDING PROTEIN POTA"/>
    <property type="match status" value="1"/>
</dbReference>
<keyword evidence="2" id="KW-1003">Cell membrane</keyword>
<dbReference type="EMBL" id="CAFAAJ010000125">
    <property type="protein sequence ID" value="CAB4813799.1"/>
    <property type="molecule type" value="Genomic_DNA"/>
</dbReference>
<keyword evidence="3" id="KW-0410">Iron transport</keyword>
<protein>
    <submittedName>
        <fullName evidence="10">Unannotated protein</fullName>
    </submittedName>
</protein>
<dbReference type="AlphaFoldDB" id="A0A6J6YXE9"/>